<keyword evidence="1" id="KW-0472">Membrane</keyword>
<keyword evidence="1" id="KW-0812">Transmembrane</keyword>
<protein>
    <recommendedName>
        <fullName evidence="4">DNA recombination protein RmuC</fullName>
    </recommendedName>
</protein>
<gene>
    <name evidence="2" type="ORF">H8E19_11945</name>
</gene>
<dbReference type="Proteomes" id="UP000650524">
    <property type="component" value="Unassembled WGS sequence"/>
</dbReference>
<sequence length="81" mass="9105">MTDITLTWLSIGFSAAALALLIILLFLTTSYRRAIKGIEQTIREEFRSNRDESARAARDLRAEVVSAQRSSIDTMINDLCL</sequence>
<dbReference type="AlphaFoldDB" id="A0A8J6N0S0"/>
<keyword evidence="1" id="KW-1133">Transmembrane helix</keyword>
<evidence type="ECO:0000256" key="1">
    <source>
        <dbReference type="SAM" id="Phobius"/>
    </source>
</evidence>
<reference evidence="2 3" key="1">
    <citation type="submission" date="2020-08" db="EMBL/GenBank/DDBJ databases">
        <title>Bridging the membrane lipid divide: bacteria of the FCB group superphylum have the potential to synthesize archaeal ether lipids.</title>
        <authorList>
            <person name="Villanueva L."/>
            <person name="Von Meijenfeldt F.A.B."/>
            <person name="Westbye A.B."/>
            <person name="Yadav S."/>
            <person name="Hopmans E.C."/>
            <person name="Dutilh B.E."/>
            <person name="Sinninghe Damste J.S."/>
        </authorList>
    </citation>
    <scope>NUCLEOTIDE SEQUENCE [LARGE SCALE GENOMIC DNA]</scope>
    <source>
        <strain evidence="2">NIOZ-UU27</strain>
    </source>
</reference>
<evidence type="ECO:0000313" key="2">
    <source>
        <dbReference type="EMBL" id="MBC8178108.1"/>
    </source>
</evidence>
<feature type="transmembrane region" description="Helical" evidence="1">
    <location>
        <begin position="6"/>
        <end position="27"/>
    </location>
</feature>
<comment type="caution">
    <text evidence="2">The sequence shown here is derived from an EMBL/GenBank/DDBJ whole genome shotgun (WGS) entry which is preliminary data.</text>
</comment>
<evidence type="ECO:0000313" key="3">
    <source>
        <dbReference type="Proteomes" id="UP000650524"/>
    </source>
</evidence>
<name>A0A8J6N0S0_9DELT</name>
<dbReference type="EMBL" id="JACNJD010000255">
    <property type="protein sequence ID" value="MBC8178108.1"/>
    <property type="molecule type" value="Genomic_DNA"/>
</dbReference>
<organism evidence="2 3">
    <name type="scientific">Candidatus Desulfacyla euxinica</name>
    <dbReference type="NCBI Taxonomy" id="2841693"/>
    <lineage>
        <taxon>Bacteria</taxon>
        <taxon>Deltaproteobacteria</taxon>
        <taxon>Candidatus Desulfacyla</taxon>
    </lineage>
</organism>
<evidence type="ECO:0008006" key="4">
    <source>
        <dbReference type="Google" id="ProtNLM"/>
    </source>
</evidence>
<accession>A0A8J6N0S0</accession>
<proteinExistence type="predicted"/>